<evidence type="ECO:0000256" key="1">
    <source>
        <dbReference type="ARBA" id="ARBA00008270"/>
    </source>
</evidence>
<dbReference type="PANTHER" id="PTHR13774:SF39">
    <property type="entry name" value="BIOSYNTHESIS PROTEIN, PUTATIVE-RELATED"/>
    <property type="match status" value="1"/>
</dbReference>
<dbReference type="PIRSF" id="PIRSF016184">
    <property type="entry name" value="PhzC_PhzF"/>
    <property type="match status" value="1"/>
</dbReference>
<accession>A0ABS6FYG8</accession>
<evidence type="ECO:0000256" key="2">
    <source>
        <dbReference type="ARBA" id="ARBA00023235"/>
    </source>
</evidence>
<protein>
    <submittedName>
        <fullName evidence="3">PhzF family phenazine biosynthesis protein</fullName>
    </submittedName>
</protein>
<keyword evidence="2" id="KW-0413">Isomerase</keyword>
<dbReference type="PANTHER" id="PTHR13774">
    <property type="entry name" value="PHENAZINE BIOSYNTHESIS PROTEIN"/>
    <property type="match status" value="1"/>
</dbReference>
<reference evidence="3 4" key="1">
    <citation type="submission" date="2021-06" db="EMBL/GenBank/DDBJ databases">
        <authorList>
            <person name="Sun Q."/>
            <person name="Li D."/>
        </authorList>
    </citation>
    <scope>NUCLEOTIDE SEQUENCE [LARGE SCALE GENOMIC DNA]</scope>
    <source>
        <strain evidence="3 4">MSJ-5</strain>
    </source>
</reference>
<dbReference type="Pfam" id="PF02567">
    <property type="entry name" value="PhzC-PhzF"/>
    <property type="match status" value="1"/>
</dbReference>
<dbReference type="EMBL" id="JAHLQK010000001">
    <property type="protein sequence ID" value="MBU5674951.1"/>
    <property type="molecule type" value="Genomic_DNA"/>
</dbReference>
<comment type="similarity">
    <text evidence="1">Belongs to the PhzF family.</text>
</comment>
<dbReference type="NCBIfam" id="TIGR00654">
    <property type="entry name" value="PhzF_family"/>
    <property type="match status" value="1"/>
</dbReference>
<keyword evidence="4" id="KW-1185">Reference proteome</keyword>
<dbReference type="InterPro" id="IPR003719">
    <property type="entry name" value="Phenazine_PhzF-like"/>
</dbReference>
<sequence length="296" mass="32594">MEKEIYIVDAFSEVDFGGNPAGVVLDATGLDEKQMLKIAKEMNLSETAFIFPSNDDTTDYTIRFFTPTQEVDLCGHATIASFFLLGTKGLIKGDNGVKIVRQKTNAGILPVELYFNDNKVEKVLMTQTKPKFISKIKIIDDLAKIMGLNIDHIGIENFDLVPEIVSTGLKDIIVPVKSLKVLKSISPNYEMIKKYCKELCVVGIHAFTLETEEKYSTVSCRNFAPLVGIDEEAATGTSNGALGAYLVNNNVAKYENSITIVSEQGYYMGRPSKILVKIEGPKNDYTVKVGGRAVIK</sequence>
<organism evidence="3 4">
    <name type="scientific">Alkaliphilus flagellatus</name>
    <dbReference type="NCBI Taxonomy" id="2841507"/>
    <lineage>
        <taxon>Bacteria</taxon>
        <taxon>Bacillati</taxon>
        <taxon>Bacillota</taxon>
        <taxon>Clostridia</taxon>
        <taxon>Peptostreptococcales</taxon>
        <taxon>Natronincolaceae</taxon>
        <taxon>Alkaliphilus</taxon>
    </lineage>
</organism>
<comment type="caution">
    <text evidence="3">The sequence shown here is derived from an EMBL/GenBank/DDBJ whole genome shotgun (WGS) entry which is preliminary data.</text>
</comment>
<dbReference type="Proteomes" id="UP000779508">
    <property type="component" value="Unassembled WGS sequence"/>
</dbReference>
<proteinExistence type="inferred from homology"/>
<name>A0ABS6FYG8_9FIRM</name>
<dbReference type="RefSeq" id="WP_216414466.1">
    <property type="nucleotide sequence ID" value="NZ_JAHLQK010000001.1"/>
</dbReference>
<gene>
    <name evidence="3" type="ORF">KQI88_00790</name>
</gene>
<evidence type="ECO:0000313" key="3">
    <source>
        <dbReference type="EMBL" id="MBU5674951.1"/>
    </source>
</evidence>
<evidence type="ECO:0000313" key="4">
    <source>
        <dbReference type="Proteomes" id="UP000779508"/>
    </source>
</evidence>